<dbReference type="Gene3D" id="3.90.1530.30">
    <property type="match status" value="1"/>
</dbReference>
<dbReference type="PANTHER" id="PTHR33375">
    <property type="entry name" value="CHROMOSOME-PARTITIONING PROTEIN PARB-RELATED"/>
    <property type="match status" value="1"/>
</dbReference>
<organism evidence="4 5">
    <name type="scientific">Agrobacterium rosae</name>
    <dbReference type="NCBI Taxonomy" id="1972867"/>
    <lineage>
        <taxon>Bacteria</taxon>
        <taxon>Pseudomonadati</taxon>
        <taxon>Pseudomonadota</taxon>
        <taxon>Alphaproteobacteria</taxon>
        <taxon>Hyphomicrobiales</taxon>
        <taxon>Rhizobiaceae</taxon>
        <taxon>Rhizobium/Agrobacterium group</taxon>
        <taxon>Agrobacterium</taxon>
    </lineage>
</organism>
<gene>
    <name evidence="4" type="ORF">RMS29_21840</name>
</gene>
<dbReference type="InterPro" id="IPR036086">
    <property type="entry name" value="ParB/Sulfiredoxin_sf"/>
</dbReference>
<keyword evidence="5" id="KW-1185">Reference proteome</keyword>
<feature type="domain" description="ParB-like N-terminal" evidence="3">
    <location>
        <begin position="5"/>
        <end position="101"/>
    </location>
</feature>
<dbReference type="Pfam" id="PF02195">
    <property type="entry name" value="ParB_N"/>
    <property type="match status" value="1"/>
</dbReference>
<proteinExistence type="inferred from homology"/>
<dbReference type="NCBIfam" id="TIGR00180">
    <property type="entry name" value="parB_part"/>
    <property type="match status" value="1"/>
</dbReference>
<accession>A0ABU4W4F6</accession>
<dbReference type="Gene3D" id="1.10.10.2830">
    <property type="match status" value="1"/>
</dbReference>
<dbReference type="SUPFAM" id="SSF109709">
    <property type="entry name" value="KorB DNA-binding domain-like"/>
    <property type="match status" value="1"/>
</dbReference>
<dbReference type="SUPFAM" id="SSF110849">
    <property type="entry name" value="ParB/Sulfiredoxin"/>
    <property type="match status" value="1"/>
</dbReference>
<dbReference type="InterPro" id="IPR003115">
    <property type="entry name" value="ParB_N"/>
</dbReference>
<dbReference type="SMART" id="SM00470">
    <property type="entry name" value="ParB"/>
    <property type="match status" value="1"/>
</dbReference>
<dbReference type="EMBL" id="JAVRAD010000012">
    <property type="protein sequence ID" value="MDX8331861.1"/>
    <property type="molecule type" value="Genomic_DNA"/>
</dbReference>
<comment type="similarity">
    <text evidence="1">Belongs to the ParB family.</text>
</comment>
<feature type="region of interest" description="Disordered" evidence="2">
    <location>
        <begin position="375"/>
        <end position="400"/>
    </location>
</feature>
<dbReference type="CDD" id="cd16406">
    <property type="entry name" value="ParB_N_like"/>
    <property type="match status" value="1"/>
</dbReference>
<evidence type="ECO:0000256" key="2">
    <source>
        <dbReference type="SAM" id="MobiDB-lite"/>
    </source>
</evidence>
<feature type="compositionally biased region" description="Acidic residues" evidence="2">
    <location>
        <begin position="376"/>
        <end position="385"/>
    </location>
</feature>
<protein>
    <submittedName>
        <fullName evidence="4">ParB/RepB/Spo0J family partition protein</fullName>
    </submittedName>
</protein>
<evidence type="ECO:0000256" key="1">
    <source>
        <dbReference type="ARBA" id="ARBA00006295"/>
    </source>
</evidence>
<dbReference type="Proteomes" id="UP001277561">
    <property type="component" value="Unassembled WGS sequence"/>
</dbReference>
<comment type="caution">
    <text evidence="4">The sequence shown here is derived from an EMBL/GenBank/DDBJ whole genome shotgun (WGS) entry which is preliminary data.</text>
</comment>
<evidence type="ECO:0000313" key="5">
    <source>
        <dbReference type="Proteomes" id="UP001277561"/>
    </source>
</evidence>
<dbReference type="InterPro" id="IPR004437">
    <property type="entry name" value="ParB/RepB/Spo0J"/>
</dbReference>
<name>A0ABU4W4F6_9HYPH</name>
<sequence length="640" mass="70619">MTTTINIELSKLDADPKNVRKTYSAESIAALAASIRVNGVLQNLVVRTGDKKGRYFVTAGERRRRALLLLLEQGEIQKSHAVECKVRDGEDATEISLTENVMREDMHPVDAYEAFSALADQGKAIPDIAARFGTTEIIVRRRLALAKVSPKLLDLFRDEKMTFEQLSAFTVSDDHERQEQVWNGLSTWDRQAHRIKSNLLTDQVASTDRRVKFVGGLDAYEQAGGSVRRDLFDADGGGYALDVALLDRLVSEKLDEATVPYRVQGWKWVEATYERPEWMFNVPRIYPVEVELSAEVRAEYDALCEEHDELAELINNDAGEESAHQRVDAINQRLDEISESRETYLVGDKARSGVVLYVNYHGKLEAAIGVINNEGEAGDESDTENENGNASASVEAKDDTPKLTHPATLIEDLTAQKTAALRVELVHNPDVALAAVVHAMLLRVAYTGYVSEQSVLQLSLTYERVEASMKSPETCAAVAAFESLSENYGHKIPGNPADLFDWCLQQSREELLLLLAYAAAHAVNAVEKKFTDRRSGIEQANQLGRALNVQMTDWFETTADSYFSHINRQSIAVAVTEAKGEDAGLAVKAAAKKTEAVVIADRLVKGTGWLPAPIRIAVDPNAEADVEANNEAQSFPMAAE</sequence>
<dbReference type="InterPro" id="IPR050336">
    <property type="entry name" value="Chromosome_partition/occlusion"/>
</dbReference>
<reference evidence="4" key="1">
    <citation type="journal article" date="2023" name="Phytobiomes J">
        <title>Deciphering the key players within the bacterial microbiota associated with aerial crown gall tumors on rhododendron: Insights into the gallobiome.</title>
        <authorList>
            <person name="Kuzmanovic N."/>
            <person name="Nesme J."/>
            <person name="Wolf J."/>
            <person name="Neumann-Schaal M."/>
            <person name="Petersen J."/>
            <person name="Fernandez-Gnecco G."/>
            <person name="Sproeer C."/>
            <person name="Bunk B."/>
            <person name="Overmann J."/>
            <person name="Sorensen S.J."/>
            <person name="Idczak E."/>
            <person name="Smalla K."/>
        </authorList>
    </citation>
    <scope>NUCLEOTIDE SEQUENCE [LARGE SCALE GENOMIC DNA]</scope>
    <source>
        <strain evidence="4">Rho-14.1</strain>
    </source>
</reference>
<evidence type="ECO:0000259" key="3">
    <source>
        <dbReference type="SMART" id="SM00470"/>
    </source>
</evidence>
<dbReference type="PANTHER" id="PTHR33375:SF7">
    <property type="entry name" value="CHROMOSOME 2-PARTITIONING PROTEIN PARB-RELATED"/>
    <property type="match status" value="1"/>
</dbReference>
<evidence type="ECO:0000313" key="4">
    <source>
        <dbReference type="EMBL" id="MDX8331861.1"/>
    </source>
</evidence>
<dbReference type="RefSeq" id="WP_320188455.1">
    <property type="nucleotide sequence ID" value="NZ_CP192768.1"/>
</dbReference>